<dbReference type="OrthoDB" id="2985014at2759"/>
<dbReference type="Proteomes" id="UP000077069">
    <property type="component" value="Unassembled WGS sequence"/>
</dbReference>
<dbReference type="SUPFAM" id="SSF103473">
    <property type="entry name" value="MFS general substrate transporter"/>
    <property type="match status" value="1"/>
</dbReference>
<name>A0A177CGI2_9PLEO</name>
<keyword evidence="2" id="KW-0813">Transport</keyword>
<feature type="transmembrane region" description="Helical" evidence="6">
    <location>
        <begin position="119"/>
        <end position="138"/>
    </location>
</feature>
<dbReference type="GeneID" id="28768376"/>
<evidence type="ECO:0000256" key="1">
    <source>
        <dbReference type="ARBA" id="ARBA00004141"/>
    </source>
</evidence>
<dbReference type="RefSeq" id="XP_018036225.1">
    <property type="nucleotide sequence ID" value="XM_018184890.1"/>
</dbReference>
<keyword evidence="9" id="KW-1185">Reference proteome</keyword>
<comment type="subcellular location">
    <subcellularLocation>
        <location evidence="1">Membrane</location>
        <topology evidence="1">Multi-pass membrane protein</topology>
    </subcellularLocation>
</comment>
<dbReference type="AlphaFoldDB" id="A0A177CGI2"/>
<dbReference type="GO" id="GO:0016020">
    <property type="term" value="C:membrane"/>
    <property type="evidence" value="ECO:0007669"/>
    <property type="project" value="UniProtKB-SubCell"/>
</dbReference>
<dbReference type="InterPro" id="IPR020846">
    <property type="entry name" value="MFS_dom"/>
</dbReference>
<feature type="transmembrane region" description="Helical" evidence="6">
    <location>
        <begin position="289"/>
        <end position="313"/>
    </location>
</feature>
<keyword evidence="4 6" id="KW-1133">Transmembrane helix</keyword>
<evidence type="ECO:0000256" key="3">
    <source>
        <dbReference type="ARBA" id="ARBA00022692"/>
    </source>
</evidence>
<feature type="domain" description="Major facilitator superfamily (MFS) profile" evidence="7">
    <location>
        <begin position="53"/>
        <end position="471"/>
    </location>
</feature>
<evidence type="ECO:0000259" key="7">
    <source>
        <dbReference type="PROSITE" id="PS50850"/>
    </source>
</evidence>
<feature type="transmembrane region" description="Helical" evidence="6">
    <location>
        <begin position="412"/>
        <end position="431"/>
    </location>
</feature>
<dbReference type="InParanoid" id="A0A177CGI2"/>
<dbReference type="FunFam" id="1.20.1250.20:FF:000013">
    <property type="entry name" value="MFS general substrate transporter"/>
    <property type="match status" value="1"/>
</dbReference>
<dbReference type="InterPro" id="IPR036259">
    <property type="entry name" value="MFS_trans_sf"/>
</dbReference>
<protein>
    <submittedName>
        <fullName evidence="8">MFS general substrate transporter</fullName>
    </submittedName>
</protein>
<keyword evidence="5 6" id="KW-0472">Membrane</keyword>
<evidence type="ECO:0000313" key="8">
    <source>
        <dbReference type="EMBL" id="OAG05860.1"/>
    </source>
</evidence>
<dbReference type="Pfam" id="PF07690">
    <property type="entry name" value="MFS_1"/>
    <property type="match status" value="1"/>
</dbReference>
<dbReference type="Gene3D" id="1.20.1250.20">
    <property type="entry name" value="MFS general substrate transporter like domains"/>
    <property type="match status" value="2"/>
</dbReference>
<feature type="transmembrane region" description="Helical" evidence="6">
    <location>
        <begin position="179"/>
        <end position="201"/>
    </location>
</feature>
<feature type="transmembrane region" description="Helical" evidence="6">
    <location>
        <begin position="144"/>
        <end position="167"/>
    </location>
</feature>
<feature type="transmembrane region" description="Helical" evidence="6">
    <location>
        <begin position="443"/>
        <end position="464"/>
    </location>
</feature>
<reference evidence="8 9" key="1">
    <citation type="submission" date="2016-05" db="EMBL/GenBank/DDBJ databases">
        <title>Comparative analysis of secretome profiles of manganese(II)-oxidizing ascomycete fungi.</title>
        <authorList>
            <consortium name="DOE Joint Genome Institute"/>
            <person name="Zeiner C.A."/>
            <person name="Purvine S.O."/>
            <person name="Zink E.M."/>
            <person name="Wu S."/>
            <person name="Pasa-Tolic L."/>
            <person name="Chaput D.L."/>
            <person name="Haridas S."/>
            <person name="Grigoriev I.V."/>
            <person name="Santelli C.M."/>
            <person name="Hansel C.M."/>
        </authorList>
    </citation>
    <scope>NUCLEOTIDE SEQUENCE [LARGE SCALE GENOMIC DNA]</scope>
    <source>
        <strain evidence="8 9">AP3s5-JAC2a</strain>
    </source>
</reference>
<dbReference type="GO" id="GO:0022857">
    <property type="term" value="F:transmembrane transporter activity"/>
    <property type="evidence" value="ECO:0007669"/>
    <property type="project" value="InterPro"/>
</dbReference>
<dbReference type="InterPro" id="IPR011701">
    <property type="entry name" value="MFS"/>
</dbReference>
<gene>
    <name evidence="8" type="ORF">CC84DRAFT_1259208</name>
</gene>
<dbReference type="EMBL" id="KV441552">
    <property type="protein sequence ID" value="OAG05860.1"/>
    <property type="molecule type" value="Genomic_DNA"/>
</dbReference>
<accession>A0A177CGI2</accession>
<evidence type="ECO:0000256" key="6">
    <source>
        <dbReference type="SAM" id="Phobius"/>
    </source>
</evidence>
<feature type="transmembrane region" description="Helical" evidence="6">
    <location>
        <begin position="377"/>
        <end position="400"/>
    </location>
</feature>
<evidence type="ECO:0000313" key="9">
    <source>
        <dbReference type="Proteomes" id="UP000077069"/>
    </source>
</evidence>
<evidence type="ECO:0000256" key="5">
    <source>
        <dbReference type="ARBA" id="ARBA00023136"/>
    </source>
</evidence>
<organism evidence="8 9">
    <name type="scientific">Paraphaeosphaeria sporulosa</name>
    <dbReference type="NCBI Taxonomy" id="1460663"/>
    <lineage>
        <taxon>Eukaryota</taxon>
        <taxon>Fungi</taxon>
        <taxon>Dikarya</taxon>
        <taxon>Ascomycota</taxon>
        <taxon>Pezizomycotina</taxon>
        <taxon>Dothideomycetes</taxon>
        <taxon>Pleosporomycetidae</taxon>
        <taxon>Pleosporales</taxon>
        <taxon>Massarineae</taxon>
        <taxon>Didymosphaeriaceae</taxon>
        <taxon>Paraphaeosphaeria</taxon>
    </lineage>
</organism>
<sequence>MHTPSDADSEKRGAYAIERVPTSNEHLINGYKPLTDEAKALDKRVNLKLDFIVVLVLAIDFILCGIDKTNIGYVATTNMVKDANITQDDIADSVSILSVTFITLQPFSTAIGRRIGPKYWIACMMTAWGAVCMAHAGTKNRGTLIALRLLLGAFEAGFVPTSFYYMSTIYPKYSLGLRLGLFAGMYSIAGAFAGLIAYGIFQVKHLAVHNWQLLFLIEGALSILMAVVTVIVLPARLNTAWFFKADEAAHAVARMEADVAGASHEGAQNKTGGITRRDVLDAVTDWRKLLTVVFNVLATLPVSAFGYFMPLIVKGMGYSGVQASLMSVSPFVVGACGLFVFVYLSDHFRERSIIVSSSMVLAIVGLVVMHVSDKPKLRYGFVHVCLAGAFTAGPLIVAWLAGNTPEKAKRSIIIGINGYSNLAGVIAGQLFKSKYGPHYRFPLMMTMILIAIGAVGFISMRMLLMWENRRRARIIETWTAEDFERENESQERRGDAKLSFRYGY</sequence>
<dbReference type="PROSITE" id="PS50850">
    <property type="entry name" value="MFS"/>
    <property type="match status" value="1"/>
</dbReference>
<evidence type="ECO:0000256" key="2">
    <source>
        <dbReference type="ARBA" id="ARBA00022448"/>
    </source>
</evidence>
<dbReference type="PANTHER" id="PTHR43791">
    <property type="entry name" value="PERMEASE-RELATED"/>
    <property type="match status" value="1"/>
</dbReference>
<feature type="transmembrane region" description="Helical" evidence="6">
    <location>
        <begin position="213"/>
        <end position="235"/>
    </location>
</feature>
<feature type="transmembrane region" description="Helical" evidence="6">
    <location>
        <begin position="325"/>
        <end position="345"/>
    </location>
</feature>
<proteinExistence type="predicted"/>
<evidence type="ECO:0000256" key="4">
    <source>
        <dbReference type="ARBA" id="ARBA00022989"/>
    </source>
</evidence>
<feature type="transmembrane region" description="Helical" evidence="6">
    <location>
        <begin position="49"/>
        <end position="70"/>
    </location>
</feature>
<dbReference type="PANTHER" id="PTHR43791:SF21">
    <property type="entry name" value="MAJOR FACILITATOR SUPERFAMILY (MFS) PROFILE DOMAIN-CONTAINING PROTEIN"/>
    <property type="match status" value="1"/>
</dbReference>
<feature type="transmembrane region" description="Helical" evidence="6">
    <location>
        <begin position="352"/>
        <end position="371"/>
    </location>
</feature>
<keyword evidence="3 6" id="KW-0812">Transmembrane</keyword>